<dbReference type="OMA" id="YMHTIST"/>
<organism evidence="2 3">
    <name type="scientific">Giardia intestinalis (strain P15)</name>
    <name type="common">Giardia lamblia</name>
    <dbReference type="NCBI Taxonomy" id="658858"/>
    <lineage>
        <taxon>Eukaryota</taxon>
        <taxon>Metamonada</taxon>
        <taxon>Diplomonadida</taxon>
        <taxon>Hexamitidae</taxon>
        <taxon>Giardiinae</taxon>
        <taxon>Giardia</taxon>
    </lineage>
</organism>
<gene>
    <name evidence="2" type="ORF">GLP15_3199</name>
</gene>
<feature type="region of interest" description="Disordered" evidence="1">
    <location>
        <begin position="1983"/>
        <end position="2010"/>
    </location>
</feature>
<feature type="compositionally biased region" description="Polar residues" evidence="1">
    <location>
        <begin position="1227"/>
        <end position="1236"/>
    </location>
</feature>
<proteinExistence type="predicted"/>
<sequence length="2860" mass="321251">MLSINDVRWGKYLQISVTRSAIYIDLLYTRQETALLYHFVDAVSPFLVFDPLPRYLVVRPPDNTHDGEHIGKAVASIQYTLGKLTDFNDMSMPAILVILFSEINPKDLNARSTSGDEYYGLFEKTAICFKTIYLLIPPRMVLGQAHQLDIEDLLVYDGVQLIRSYKEHQAISALKAVTYAYKSIRLRLTAMQKRVIKRNEALIAQCMQVTQGEAYNDLDTCEDSCMRYASADLRIPRMLETSDDVRACIEEEHLSLSPIQRRYLYSMDPAYQYLKEVEDREKSKQSTKSVCFAFHVEAGTEPITSVPPETLVCQFRKRLFRSQNAGTELAPHLDNLFTSPSFAQTCFNLQSICSDVQALSNTSIQADYDPDLGTKGLVQLTHTVSDILTPVVETLSQVGPLQRSFSQPLKPSKRQSTSYNLNSGHEQLNNSHMASVAGLASAVHAFEIPFDPQSSVQNRATSVRLSSRPTQPAMPRSSSIPVNPCPLPASISQFKRENRSVLSTLATDESYIPSRRSMPLSTTYEDDSELQYAIVSAENMNRYNATLLGLHLRVNSWEDLDICQRIELVKAIIRFLYLPDFCYVCCRDKSSFGKQVFNVSPSSADDIAVQIGHYEAPEEGSESLQNVLAEYRKILSAKGLLHDEVQPHFYQHSSGAEAIFTSRTRSATICSLPKSSGERVKHRPPPILHSSAILSNRFSSEPVSRSMSADTKQSQPRFMKKRNHSLITNLSQSSICTPNPTIIKDWPTLSEKTELPSCRDGVERKDRMIDKLSAQMSSFITYCKFSREHSRYLPAVKEIVSSYMHTISTTTTSFEIESAAVYCPNCSIFLGCCKRCAAIFARSHQAECNNFVAFKIFSRMNDRQLEDCCRFEGNQSIQKVVKIESSEANRLRKILANFDTIASRDMDILQNYIDEKPKVTEGESDIIKEYREQQLGTLSYTDNQIHLLQQQGDFILDKVQGIIKQKNEKYRSIKHATDLPHIPENITEELNKALTNTDTDALHRALRSLLEQRRACSDSLISDIKDINLQDKGQEHNLTTFFTNLIDLLRAQYQNNLDELHVQQDHAIHDRFLAVTADLRLCSLLEILKQDILGCTARLSQKRFNPVLTDVTVSSSGKQSKPSSISATDAGYTDVYSAMKDLAASLLAKERMDTRKRKPVELKRDSSCKLDTITNSCADSIESASTYGYQNQESITGSFEETNPIDNKSCSSFTSVIRGKAEHESGNSDSRVTQILPSPHADIRKNTPRRLLEESQGSLLESSINTPPCEVVAESLATVLTVDPYRQYLIRQLPKHLHQDLINATSYLGFRRPNSTVISFPPEVYMALEKQEGMVIILGSGTQNVISESTSSPRLIGSVLSHTRTTEGETEEEVTLDYAELTYNSIYMIQPDLLLAIDELQHILGQSELFYNDIANIIAQHSAQLRVQHRIAQLKSVIKKDLYALAKVSRQSRHGSETIKITNQEVEYEYIKRYGHDMRKFIFSFSKSHSELLYVDHIEAMKAIMDSLLPLYQYTQIYLSRVQSLVQRLKKIVKDKKTLLKKTSLNLEKLSSTHRALSELTIAVEMKLRQKQLLFEKALSASSSPTKAFRHPMQLKDAEMSIPRLSVQDIYSASLSSAASYTTSGHSQSSPTIEHTDSSLQRHVEGSMNMIYSQGLAPKGLKGSISTRFPTNEHKVDATSNMKHYNPSLPTLVTPGILQKSTLTKEASDISCRSTSLINSQVSHIKPLIEASKDKGTRSDGDDSHSTTVRMVARRMRRGGRKVVLAPRKSHKLHGPEECSDYEFDPDDMLGISSITVPSDKLQQEAGIVGELVDMSDCFCNSKKRRALPPLSQRPSSKERSSKELFSANEVMELYRLEDYQSNAMSEPGASKSRKARIKTLRNIANTRGHKLHKDRQVQQMLSSLESLWKNENVPSSQKHDLFSSSSDTELDTLTVVISIERELDYLQQINPSISKSYESPTHSCAIEDFSETTMRIQRDLHMLSPDPSASPSRKPRTNIPPRSPSPYKTYRYKQDKLSLPSMSLPTNAENSCIANTNPYFFENVCSDAKEVEDSSALASIGSLLFSQRELSKKHDSKTSPSELTSDPSLLLNPLCEQLTNLVKAELPQANQMVGVNTKQPTADSRVLQQPFSGSSKHSLSPNYGVVATEIDFKALNLSGIHKQLNTNSKKNLQPTFPAQLCAASIASNPIPECAQDTAFQSSIQRLNNIQFHNTSQLRRLLYCQKDTQANTPCPKLIDSYASVAREDTKCQENEPILDPNNVLERYKQFRQMYSCSGSKQHTPPVQLRPSPLKQAEHASSSPLHESLKLLKKLPRHSRILASSSHAVDERPGNVLTSSSSSESLKITTESTVESSATLIGVNLCMKEHSTVTITGAQGVVEAEPFNKEVQKIDASQRFNLQMLDLNSELSTTTDAPAYHFLPDYSSLQSEDLNESISKSQSNLFIKENVLHKLPSEKKISPLRRVMHAPNNFNGLQSTVDVKSAKVLLPPPPPPPTNVPPPLASNRRVHLINLPGPPAGSVPVHRSSSNPIPTHETVPKHDGFPPSSAQSEILVNTDDGSRLTTEPVESLPINSSSYIVNSVIPQEEIDRSEKYIESYNRLRLLGNTSLEKLDKQMEHPTSYLFLQAHTQSNLLLAEAREVSLASITIYDIFSSTYTLNLSDIQPNSASSQSEQIYGLAQKELEEANMMLELFIELLNDIYMMEKPTEAFQQLIKVRTDLSKYKIRGMRMITRVMKIQALEVPQYPNGDFATFIRKLNLFRGNGYPFIFNNYAIMWCNFITKYVTICKHLDFLIATCLYKDITIIDTQPSEPYINFSTVYENADLPFSIPRFNFKFLSPAERRLYLGLYSTNLLTKGAG</sequence>
<protein>
    <submittedName>
        <fullName evidence="2">Uncharacterized protein</fullName>
    </submittedName>
</protein>
<dbReference type="EMBL" id="ACVC01000454">
    <property type="protein sequence ID" value="EFO61000.1"/>
    <property type="molecule type" value="Genomic_DNA"/>
</dbReference>
<feature type="region of interest" description="Disordered" evidence="1">
    <location>
        <begin position="2322"/>
        <end position="2342"/>
    </location>
</feature>
<feature type="region of interest" description="Disordered" evidence="1">
    <location>
        <begin position="2277"/>
        <end position="2305"/>
    </location>
</feature>
<evidence type="ECO:0000313" key="3">
    <source>
        <dbReference type="Proteomes" id="UP000008974"/>
    </source>
</evidence>
<feature type="region of interest" description="Disordered" evidence="1">
    <location>
        <begin position="1220"/>
        <end position="1247"/>
    </location>
</feature>
<dbReference type="OrthoDB" id="10257091at2759"/>
<dbReference type="VEuPathDB" id="GiardiaDB:GLP15_3199"/>
<accession>E1F979</accession>
<name>E1F979_GIAIA</name>
<evidence type="ECO:0000313" key="2">
    <source>
        <dbReference type="EMBL" id="EFO61000.1"/>
    </source>
</evidence>
<reference evidence="2 3" key="1">
    <citation type="journal article" date="2010" name="BMC Genomics">
        <title>Genome analysis and comparative genomics of a Giardia intestinalis assemblage E isolate.</title>
        <authorList>
            <person name="Jerlstrom-Hultqvist J."/>
            <person name="Franzen O."/>
            <person name="Ankarklev J."/>
            <person name="Xu F."/>
            <person name="Nohynkova E."/>
            <person name="Andersson J.O."/>
            <person name="Svard S.G."/>
            <person name="Andersson B."/>
        </authorList>
    </citation>
    <scope>NUCLEOTIDE SEQUENCE [LARGE SCALE GENOMIC DNA]</scope>
    <source>
        <strain evidence="2 3">P15</strain>
    </source>
</reference>
<dbReference type="Proteomes" id="UP000008974">
    <property type="component" value="Unassembled WGS sequence"/>
</dbReference>
<evidence type="ECO:0000256" key="1">
    <source>
        <dbReference type="SAM" id="MobiDB-lite"/>
    </source>
</evidence>
<comment type="caution">
    <text evidence="2">The sequence shown here is derived from an EMBL/GenBank/DDBJ whole genome shotgun (WGS) entry which is preliminary data.</text>
</comment>